<dbReference type="OrthoDB" id="324900at2"/>
<dbReference type="InterPro" id="IPR003675">
    <property type="entry name" value="Rce1/LyrA-like_dom"/>
</dbReference>
<evidence type="ECO:0000256" key="1">
    <source>
        <dbReference type="SAM" id="Phobius"/>
    </source>
</evidence>
<accession>A0A1M4T0V6</accession>
<feature type="transmembrane region" description="Helical" evidence="1">
    <location>
        <begin position="143"/>
        <end position="162"/>
    </location>
</feature>
<evidence type="ECO:0000313" key="3">
    <source>
        <dbReference type="EMBL" id="SHE38064.1"/>
    </source>
</evidence>
<reference evidence="3 4" key="1">
    <citation type="submission" date="2016-11" db="EMBL/GenBank/DDBJ databases">
        <authorList>
            <person name="Jaros S."/>
            <person name="Januszkiewicz K."/>
            <person name="Wedrychowicz H."/>
        </authorList>
    </citation>
    <scope>NUCLEOTIDE SEQUENCE [LARGE SCALE GENOMIC DNA]</scope>
    <source>
        <strain evidence="3 4">DSM 44666</strain>
    </source>
</reference>
<feature type="transmembrane region" description="Helical" evidence="1">
    <location>
        <begin position="40"/>
        <end position="58"/>
    </location>
</feature>
<feature type="domain" description="CAAX prenyl protease 2/Lysostaphin resistance protein A-like" evidence="2">
    <location>
        <begin position="112"/>
        <end position="207"/>
    </location>
</feature>
<feature type="transmembrane region" description="Helical" evidence="1">
    <location>
        <begin position="110"/>
        <end position="131"/>
    </location>
</feature>
<organism evidence="3 4">
    <name type="scientific">Seinonella peptonophila</name>
    <dbReference type="NCBI Taxonomy" id="112248"/>
    <lineage>
        <taxon>Bacteria</taxon>
        <taxon>Bacillati</taxon>
        <taxon>Bacillota</taxon>
        <taxon>Bacilli</taxon>
        <taxon>Bacillales</taxon>
        <taxon>Thermoactinomycetaceae</taxon>
        <taxon>Seinonella</taxon>
    </lineage>
</organism>
<dbReference type="Pfam" id="PF02517">
    <property type="entry name" value="Rce1-like"/>
    <property type="match status" value="1"/>
</dbReference>
<keyword evidence="1" id="KW-1133">Transmembrane helix</keyword>
<feature type="transmembrane region" description="Helical" evidence="1">
    <location>
        <begin position="12"/>
        <end position="34"/>
    </location>
</feature>
<feature type="transmembrane region" description="Helical" evidence="1">
    <location>
        <begin position="195"/>
        <end position="216"/>
    </location>
</feature>
<dbReference type="GO" id="GO:0004175">
    <property type="term" value="F:endopeptidase activity"/>
    <property type="evidence" value="ECO:0007669"/>
    <property type="project" value="UniProtKB-ARBA"/>
</dbReference>
<keyword evidence="4" id="KW-1185">Reference proteome</keyword>
<dbReference type="AlphaFoldDB" id="A0A1M4T0V6"/>
<name>A0A1M4T0V6_9BACL</name>
<protein>
    <recommendedName>
        <fullName evidence="2">CAAX prenyl protease 2/Lysostaphin resistance protein A-like domain-containing protein</fullName>
    </recommendedName>
</protein>
<keyword evidence="1" id="KW-0472">Membrane</keyword>
<feature type="transmembrane region" description="Helical" evidence="1">
    <location>
        <begin position="79"/>
        <end position="98"/>
    </location>
</feature>
<dbReference type="Proteomes" id="UP000184476">
    <property type="component" value="Unassembled WGS sequence"/>
</dbReference>
<keyword evidence="1" id="KW-0812">Transmembrane</keyword>
<feature type="transmembrane region" description="Helical" evidence="1">
    <location>
        <begin position="168"/>
        <end position="188"/>
    </location>
</feature>
<evidence type="ECO:0000313" key="4">
    <source>
        <dbReference type="Proteomes" id="UP000184476"/>
    </source>
</evidence>
<sequence length="272" mass="30881">MTKTSHANNIYQILLQLVITICGILLLSMIAFFIPIPKQYINFFPILLFATIGLYFLFEHKHGGSLGFRDGKWLKNVSIGLIFGMVSITIIFLILFSIEQIAVTKVQLNTWPYFFLYLFLFSIVAIQEELFIRGYIMSMFNRYYNNSWVAIIVSSLCFAFLHSQNPGIFTSPFPMINIFLAGILLGVMRSYSKSIWMAVGFHLTWNHFQGVVYGFHVSGTPIPSILVSKEKGHIMLNGGSFGIEGSAVTTLLFMVSICLVVFTYRKQKTPTE</sequence>
<dbReference type="PANTHER" id="PTHR39430">
    <property type="entry name" value="MEMBRANE-ASSOCIATED PROTEASE-RELATED"/>
    <property type="match status" value="1"/>
</dbReference>
<dbReference type="RefSeq" id="WP_073150682.1">
    <property type="nucleotide sequence ID" value="NZ_FQVL01000001.1"/>
</dbReference>
<evidence type="ECO:0000259" key="2">
    <source>
        <dbReference type="Pfam" id="PF02517"/>
    </source>
</evidence>
<gene>
    <name evidence="3" type="ORF">SAMN05444392_101248</name>
</gene>
<dbReference type="STRING" id="112248.SAMN05444392_101248"/>
<dbReference type="GO" id="GO:0080120">
    <property type="term" value="P:CAAX-box protein maturation"/>
    <property type="evidence" value="ECO:0007669"/>
    <property type="project" value="UniProtKB-ARBA"/>
</dbReference>
<dbReference type="PANTHER" id="PTHR39430:SF1">
    <property type="entry name" value="PROTEASE"/>
    <property type="match status" value="1"/>
</dbReference>
<proteinExistence type="predicted"/>
<dbReference type="EMBL" id="FQVL01000001">
    <property type="protein sequence ID" value="SHE38064.1"/>
    <property type="molecule type" value="Genomic_DNA"/>
</dbReference>
<feature type="transmembrane region" description="Helical" evidence="1">
    <location>
        <begin position="245"/>
        <end position="264"/>
    </location>
</feature>